<keyword evidence="2" id="KW-1185">Reference proteome</keyword>
<gene>
    <name evidence="1" type="ORF">EXY23_13505</name>
</gene>
<accession>A0A4R4DN23</accession>
<evidence type="ECO:0000313" key="1">
    <source>
        <dbReference type="EMBL" id="TCZ61140.1"/>
    </source>
</evidence>
<dbReference type="EMBL" id="SKBM01000011">
    <property type="protein sequence ID" value="TCZ61140.1"/>
    <property type="molecule type" value="Genomic_DNA"/>
</dbReference>
<dbReference type="Proteomes" id="UP000295023">
    <property type="component" value="Unassembled WGS sequence"/>
</dbReference>
<sequence length="121" mass="12254">MTDETAAAILARLAGLDGRLAAIEGAAASIVRSLAAVGATLGTHTEMLARLLEAATDEGAEGQQLHDAIERIMGSLDAQTGLLADIATGLRRLPALTADEIEARYDAAPPPPMPADAGDGP</sequence>
<dbReference type="AlphaFoldDB" id="A0A4R4DN23"/>
<name>A0A4R4DN23_9PROT</name>
<evidence type="ECO:0000313" key="2">
    <source>
        <dbReference type="Proteomes" id="UP000295023"/>
    </source>
</evidence>
<proteinExistence type="predicted"/>
<protein>
    <submittedName>
        <fullName evidence="1">Uncharacterized protein</fullName>
    </submittedName>
</protein>
<dbReference type="RefSeq" id="WP_132289877.1">
    <property type="nucleotide sequence ID" value="NZ_SKBM01000011.1"/>
</dbReference>
<comment type="caution">
    <text evidence="1">The sequence shown here is derived from an EMBL/GenBank/DDBJ whole genome shotgun (WGS) entry which is preliminary data.</text>
</comment>
<reference evidence="1 2" key="1">
    <citation type="submission" date="2019-03" db="EMBL/GenBank/DDBJ databases">
        <title>Paracraurococcus aquatilis NE82 genome sequence.</title>
        <authorList>
            <person name="Zhao Y."/>
            <person name="Du Z."/>
        </authorList>
    </citation>
    <scope>NUCLEOTIDE SEQUENCE [LARGE SCALE GENOMIC DNA]</scope>
    <source>
        <strain evidence="1 2">NE82</strain>
    </source>
</reference>
<organism evidence="1 2">
    <name type="scientific">Roseicella aquatilis</name>
    <dbReference type="NCBI Taxonomy" id="2527868"/>
    <lineage>
        <taxon>Bacteria</taxon>
        <taxon>Pseudomonadati</taxon>
        <taxon>Pseudomonadota</taxon>
        <taxon>Alphaproteobacteria</taxon>
        <taxon>Acetobacterales</taxon>
        <taxon>Roseomonadaceae</taxon>
        <taxon>Roseicella</taxon>
    </lineage>
</organism>